<dbReference type="SUPFAM" id="SSF46785">
    <property type="entry name" value="Winged helix' DNA-binding domain"/>
    <property type="match status" value="1"/>
</dbReference>
<dbReference type="InterPro" id="IPR005119">
    <property type="entry name" value="LysR_subst-bd"/>
</dbReference>
<proteinExistence type="inferred from homology"/>
<evidence type="ECO:0000313" key="6">
    <source>
        <dbReference type="EMBL" id="MBD8503420.1"/>
    </source>
</evidence>
<evidence type="ECO:0000256" key="1">
    <source>
        <dbReference type="ARBA" id="ARBA00009437"/>
    </source>
</evidence>
<accession>A0ABR9BD44</accession>
<feature type="domain" description="HTH lysR-type" evidence="5">
    <location>
        <begin position="10"/>
        <end position="67"/>
    </location>
</feature>
<dbReference type="PANTHER" id="PTHR30537">
    <property type="entry name" value="HTH-TYPE TRANSCRIPTIONAL REGULATOR"/>
    <property type="match status" value="1"/>
</dbReference>
<dbReference type="Pfam" id="PF00126">
    <property type="entry name" value="HTH_1"/>
    <property type="match status" value="1"/>
</dbReference>
<sequence length="306" mass="32147">MAGSTDIRFPSIDGLRAFEAAARLGSFERAADELHITASAVSKRVATVEELLGASLLARGGKALALTALGKEYLEQVRAALGLLAAVPLHRRAAQRVERLRVCAPPTFARQVLVPALASFTRAQPQIELEIVLSVPYLDQAAGDAQLEVRHGDVAAHGGEVLMDDLVVPLASPALLADRDLSAGAAALAELPLLRTPLEPWAPLFAAAGLTPRDEPANGPRLVDLGLLLEAAASGQGVAPGRPTLARQWLRSGALVPLFGLQVPARTQYYIANAAPQGAAAVFADWLRGVCRAAEREAAELLSRRG</sequence>
<dbReference type="Pfam" id="PF03466">
    <property type="entry name" value="LysR_substrate"/>
    <property type="match status" value="1"/>
</dbReference>
<protein>
    <submittedName>
        <fullName evidence="6">LysR family transcriptional regulator</fullName>
    </submittedName>
</protein>
<dbReference type="InterPro" id="IPR036388">
    <property type="entry name" value="WH-like_DNA-bd_sf"/>
</dbReference>
<dbReference type="EMBL" id="JACYTO010000002">
    <property type="protein sequence ID" value="MBD8503420.1"/>
    <property type="molecule type" value="Genomic_DNA"/>
</dbReference>
<keyword evidence="7" id="KW-1185">Reference proteome</keyword>
<reference evidence="7" key="1">
    <citation type="submission" date="2023-07" db="EMBL/GenBank/DDBJ databases">
        <title>Thauera sp. CAU 1555 isolated from sand of Yaerae Beach.</title>
        <authorList>
            <person name="Kim W."/>
        </authorList>
    </citation>
    <scope>NUCLEOTIDE SEQUENCE [LARGE SCALE GENOMIC DNA]</scope>
    <source>
        <strain evidence="7">CAU 1555</strain>
    </source>
</reference>
<evidence type="ECO:0000256" key="4">
    <source>
        <dbReference type="ARBA" id="ARBA00023163"/>
    </source>
</evidence>
<evidence type="ECO:0000256" key="2">
    <source>
        <dbReference type="ARBA" id="ARBA00023015"/>
    </source>
</evidence>
<gene>
    <name evidence="6" type="ORF">IFO67_11050</name>
</gene>
<dbReference type="RefSeq" id="WP_187718258.1">
    <property type="nucleotide sequence ID" value="NZ_JACTAH010000002.1"/>
</dbReference>
<evidence type="ECO:0000259" key="5">
    <source>
        <dbReference type="PROSITE" id="PS50931"/>
    </source>
</evidence>
<organism evidence="6 7">
    <name type="scientific">Thauera sedimentorum</name>
    <dbReference type="NCBI Taxonomy" id="2767595"/>
    <lineage>
        <taxon>Bacteria</taxon>
        <taxon>Pseudomonadati</taxon>
        <taxon>Pseudomonadota</taxon>
        <taxon>Betaproteobacteria</taxon>
        <taxon>Rhodocyclales</taxon>
        <taxon>Zoogloeaceae</taxon>
        <taxon>Thauera</taxon>
    </lineage>
</organism>
<comment type="similarity">
    <text evidence="1">Belongs to the LysR transcriptional regulatory family.</text>
</comment>
<dbReference type="InterPro" id="IPR058163">
    <property type="entry name" value="LysR-type_TF_proteobact-type"/>
</dbReference>
<dbReference type="Proteomes" id="UP000603602">
    <property type="component" value="Unassembled WGS sequence"/>
</dbReference>
<dbReference type="Gene3D" id="3.40.190.10">
    <property type="entry name" value="Periplasmic binding protein-like II"/>
    <property type="match status" value="2"/>
</dbReference>
<evidence type="ECO:0000313" key="7">
    <source>
        <dbReference type="Proteomes" id="UP000603602"/>
    </source>
</evidence>
<keyword evidence="3" id="KW-0238">DNA-binding</keyword>
<dbReference type="PANTHER" id="PTHR30537:SF79">
    <property type="entry name" value="TRANSCRIPTIONAL REGULATOR-RELATED"/>
    <property type="match status" value="1"/>
</dbReference>
<evidence type="ECO:0000256" key="3">
    <source>
        <dbReference type="ARBA" id="ARBA00023125"/>
    </source>
</evidence>
<name>A0ABR9BD44_9RHOO</name>
<dbReference type="InterPro" id="IPR036390">
    <property type="entry name" value="WH_DNA-bd_sf"/>
</dbReference>
<dbReference type="Gene3D" id="1.10.10.10">
    <property type="entry name" value="Winged helix-like DNA-binding domain superfamily/Winged helix DNA-binding domain"/>
    <property type="match status" value="1"/>
</dbReference>
<keyword evidence="4" id="KW-0804">Transcription</keyword>
<comment type="caution">
    <text evidence="6">The sequence shown here is derived from an EMBL/GenBank/DDBJ whole genome shotgun (WGS) entry which is preliminary data.</text>
</comment>
<dbReference type="SUPFAM" id="SSF53850">
    <property type="entry name" value="Periplasmic binding protein-like II"/>
    <property type="match status" value="1"/>
</dbReference>
<keyword evidence="2" id="KW-0805">Transcription regulation</keyword>
<dbReference type="InterPro" id="IPR000847">
    <property type="entry name" value="LysR_HTH_N"/>
</dbReference>
<dbReference type="PROSITE" id="PS50931">
    <property type="entry name" value="HTH_LYSR"/>
    <property type="match status" value="1"/>
</dbReference>